<comment type="caution">
    <text evidence="1">The sequence shown here is derived from an EMBL/GenBank/DDBJ whole genome shotgun (WGS) entry which is preliminary data.</text>
</comment>
<dbReference type="AlphaFoldDB" id="A0A7W5CIS9"/>
<reference evidence="1 2" key="1">
    <citation type="submission" date="2020-08" db="EMBL/GenBank/DDBJ databases">
        <title>Genomic Encyclopedia of Type Strains, Phase III (KMG-III): the genomes of soil and plant-associated and newly described type strains.</title>
        <authorList>
            <person name="Whitman W."/>
        </authorList>
    </citation>
    <scope>NUCLEOTIDE SEQUENCE [LARGE SCALE GENOMIC DNA]</scope>
    <source>
        <strain evidence="1 2">CECT 8356</strain>
    </source>
</reference>
<evidence type="ECO:0000313" key="1">
    <source>
        <dbReference type="EMBL" id="MBB3157609.1"/>
    </source>
</evidence>
<dbReference type="Proteomes" id="UP000543579">
    <property type="component" value="Unassembled WGS sequence"/>
</dbReference>
<proteinExistence type="predicted"/>
<protein>
    <submittedName>
        <fullName evidence="1">Uncharacterized protein</fullName>
    </submittedName>
</protein>
<sequence>MLSSKYLDGVRVRIDQGMPTRRDADGYPDSTPAFSKYLRAAGADVLLTSDQRDLISYNSIEVWLPVASYAVDVISNGLGSALGEIIARLLPEPREKSVVHVDWKFRASNGKEARFKYDGPATAAIDILDRLESIARSADDGD</sequence>
<organism evidence="1 2">
    <name type="scientific">Microbacterium proteolyticum</name>
    <dbReference type="NCBI Taxonomy" id="1572644"/>
    <lineage>
        <taxon>Bacteria</taxon>
        <taxon>Bacillati</taxon>
        <taxon>Actinomycetota</taxon>
        <taxon>Actinomycetes</taxon>
        <taxon>Micrococcales</taxon>
        <taxon>Microbacteriaceae</taxon>
        <taxon>Microbacterium</taxon>
    </lineage>
</organism>
<evidence type="ECO:0000313" key="2">
    <source>
        <dbReference type="Proteomes" id="UP000543579"/>
    </source>
</evidence>
<accession>A0A7W5CIS9</accession>
<name>A0A7W5CIS9_9MICO</name>
<gene>
    <name evidence="1" type="ORF">FHS07_001293</name>
</gene>
<dbReference type="RefSeq" id="WP_183418996.1">
    <property type="nucleotide sequence ID" value="NZ_JACHXY010000001.1"/>
</dbReference>
<dbReference type="EMBL" id="JACHXY010000001">
    <property type="protein sequence ID" value="MBB3157609.1"/>
    <property type="molecule type" value="Genomic_DNA"/>
</dbReference>